<evidence type="ECO:0000259" key="6">
    <source>
        <dbReference type="PROSITE" id="PS51194"/>
    </source>
</evidence>
<dbReference type="InterPro" id="IPR000330">
    <property type="entry name" value="SNF2_N"/>
</dbReference>
<dbReference type="PANTHER" id="PTHR45626">
    <property type="entry name" value="TRANSCRIPTION TERMINATION FACTOR 2-RELATED"/>
    <property type="match status" value="1"/>
</dbReference>
<keyword evidence="2" id="KW-0378">Hydrolase</keyword>
<dbReference type="InterPro" id="IPR001650">
    <property type="entry name" value="Helicase_C-like"/>
</dbReference>
<dbReference type="InterPro" id="IPR038718">
    <property type="entry name" value="SNF2-like_sf"/>
</dbReference>
<reference evidence="7" key="1">
    <citation type="journal article" date="2019" name="MBio">
        <title>Virus Genomes from Deep Sea Sediments Expand the Ocean Megavirome and Support Independent Origins of Viral Gigantism.</title>
        <authorList>
            <person name="Backstrom D."/>
            <person name="Yutin N."/>
            <person name="Jorgensen S.L."/>
            <person name="Dharamshi J."/>
            <person name="Homa F."/>
            <person name="Zaremba-Niedwiedzka K."/>
            <person name="Spang A."/>
            <person name="Wolf Y.I."/>
            <person name="Koonin E.V."/>
            <person name="Ettema T.J."/>
        </authorList>
    </citation>
    <scope>NUCLEOTIDE SEQUENCE</scope>
</reference>
<dbReference type="SMART" id="SM00490">
    <property type="entry name" value="HELICc"/>
    <property type="match status" value="1"/>
</dbReference>
<evidence type="ECO:0000256" key="4">
    <source>
        <dbReference type="ARBA" id="ARBA00022840"/>
    </source>
</evidence>
<evidence type="ECO:0000256" key="2">
    <source>
        <dbReference type="ARBA" id="ARBA00022801"/>
    </source>
</evidence>
<dbReference type="Pfam" id="PF00176">
    <property type="entry name" value="SNF2-rel_dom"/>
    <property type="match status" value="1"/>
</dbReference>
<evidence type="ECO:0000256" key="1">
    <source>
        <dbReference type="ARBA" id="ARBA00022741"/>
    </source>
</evidence>
<evidence type="ECO:0000256" key="3">
    <source>
        <dbReference type="ARBA" id="ARBA00022806"/>
    </source>
</evidence>
<dbReference type="GO" id="GO:0006281">
    <property type="term" value="P:DNA repair"/>
    <property type="evidence" value="ECO:0007669"/>
    <property type="project" value="TreeGrafter"/>
</dbReference>
<dbReference type="SMART" id="SM00487">
    <property type="entry name" value="DEXDc"/>
    <property type="match status" value="1"/>
</dbReference>
<keyword evidence="4" id="KW-0067">ATP-binding</keyword>
<proteinExistence type="predicted"/>
<dbReference type="InterPro" id="IPR050628">
    <property type="entry name" value="SNF2_RAD54_helicase_TF"/>
</dbReference>
<sequence>MGREPFTEATRPSTKLNIKILYCSKVVMASTPDITARPTPCLQKGVELYPYQTKVIEWMKAREKANPIYNRGISGGMVCLKMGLGKTFAALEHSLRSQSVKKELCPTLIVASKTVLYEWKNQGIEKFYQNIKALYFHKDFLGDYINHITAAEILEYNIVITTYDQCLSASRKHDAHKLVCEYGQEGIHKDKVIAIHVRKKPPYKPAVKGPVNLYQIPWNRIFLDESPRIANPKTYTFKAVMALYGQHKWCLTGTVFRNCDNDIWSQLRFCGYNTITTARLWRRWYFKDQNLQQYMYVSNYTEAKVTMPEKIEHIHYVDMDPDQKLTYQALLVETQDLYERMLMKFISYASVLAMFTRLRQVCISPYLIVAKSKNGIIQEGIDKALIQTKVDKWIADSEGSAGIDSPKIKKIIEIIQSVPKGEKIVIFSMFVKCLELVEKAIQTDLSNVSYEFLDGRCTGQERVDILTNFKEDPDVTVLLVHYKVGGEGINLPEGNHVLCIEPWWSPAVHNQGIARCWRRGQKKPVHVYWVITRKTIEQPILKMCANKDQLADFYLYGEEYNPQPTGLTKYEMQKLLGIAATM</sequence>
<organism evidence="7">
    <name type="scientific">Marseillevirus LCMAC202</name>
    <dbReference type="NCBI Taxonomy" id="2506606"/>
    <lineage>
        <taxon>Viruses</taxon>
        <taxon>Varidnaviria</taxon>
        <taxon>Bamfordvirae</taxon>
        <taxon>Nucleocytoviricota</taxon>
        <taxon>Megaviricetes</taxon>
        <taxon>Pimascovirales</taxon>
        <taxon>Pimascovirales incertae sedis</taxon>
        <taxon>Marseilleviridae</taxon>
    </lineage>
</organism>
<dbReference type="Gene3D" id="3.40.50.300">
    <property type="entry name" value="P-loop containing nucleotide triphosphate hydrolases"/>
    <property type="match status" value="1"/>
</dbReference>
<gene>
    <name evidence="7" type="ORF">LCMAC202_06160</name>
</gene>
<dbReference type="EMBL" id="MK500381">
    <property type="protein sequence ID" value="QBK88254.1"/>
    <property type="molecule type" value="Genomic_DNA"/>
</dbReference>
<dbReference type="Pfam" id="PF00271">
    <property type="entry name" value="Helicase_C"/>
    <property type="match status" value="1"/>
</dbReference>
<dbReference type="GO" id="GO:0008094">
    <property type="term" value="F:ATP-dependent activity, acting on DNA"/>
    <property type="evidence" value="ECO:0007669"/>
    <property type="project" value="TreeGrafter"/>
</dbReference>
<keyword evidence="3 7" id="KW-0347">Helicase</keyword>
<dbReference type="SUPFAM" id="SSF52540">
    <property type="entry name" value="P-loop containing nucleoside triphosphate hydrolases"/>
    <property type="match status" value="2"/>
</dbReference>
<feature type="domain" description="Helicase C-terminal" evidence="6">
    <location>
        <begin position="407"/>
        <end position="568"/>
    </location>
</feature>
<dbReference type="InterPro" id="IPR049730">
    <property type="entry name" value="SNF2/RAD54-like_C"/>
</dbReference>
<dbReference type="GO" id="GO:0016787">
    <property type="term" value="F:hydrolase activity"/>
    <property type="evidence" value="ECO:0007669"/>
    <property type="project" value="UniProtKB-KW"/>
</dbReference>
<dbReference type="Gene3D" id="3.40.50.10810">
    <property type="entry name" value="Tandem AAA-ATPase domain"/>
    <property type="match status" value="2"/>
</dbReference>
<feature type="domain" description="Helicase ATP-binding" evidence="5">
    <location>
        <begin position="67"/>
        <end position="273"/>
    </location>
</feature>
<dbReference type="PANTHER" id="PTHR45626:SF17">
    <property type="entry name" value="HELICASE-LIKE TRANSCRIPTION FACTOR"/>
    <property type="match status" value="1"/>
</dbReference>
<dbReference type="GO" id="GO:0005524">
    <property type="term" value="F:ATP binding"/>
    <property type="evidence" value="ECO:0007669"/>
    <property type="project" value="UniProtKB-KW"/>
</dbReference>
<dbReference type="PROSITE" id="PS51192">
    <property type="entry name" value="HELICASE_ATP_BIND_1"/>
    <property type="match status" value="1"/>
</dbReference>
<dbReference type="InterPro" id="IPR014001">
    <property type="entry name" value="Helicase_ATP-bd"/>
</dbReference>
<accession>A0A481Z0E3</accession>
<dbReference type="InterPro" id="IPR027417">
    <property type="entry name" value="P-loop_NTPase"/>
</dbReference>
<dbReference type="PROSITE" id="PS51194">
    <property type="entry name" value="HELICASE_CTER"/>
    <property type="match status" value="1"/>
</dbReference>
<keyword evidence="1" id="KW-0547">Nucleotide-binding</keyword>
<evidence type="ECO:0000313" key="7">
    <source>
        <dbReference type="EMBL" id="QBK88254.1"/>
    </source>
</evidence>
<protein>
    <submittedName>
        <fullName evidence="7">DEAD/SNF2-like helicase</fullName>
    </submittedName>
</protein>
<name>A0A481Z0E3_9VIRU</name>
<dbReference type="GO" id="GO:0004386">
    <property type="term" value="F:helicase activity"/>
    <property type="evidence" value="ECO:0007669"/>
    <property type="project" value="UniProtKB-KW"/>
</dbReference>
<evidence type="ECO:0000259" key="5">
    <source>
        <dbReference type="PROSITE" id="PS51192"/>
    </source>
</evidence>
<dbReference type="CDD" id="cd18793">
    <property type="entry name" value="SF2_C_SNF"/>
    <property type="match status" value="1"/>
</dbReference>